<dbReference type="Proteomes" id="UP000236379">
    <property type="component" value="Unassembled WGS sequence"/>
</dbReference>
<sequence length="161" mass="17821">MVSSLLPSEERLLSRLRELSEKDLQSIVDYFSVSMREFDVVIGLPGARELAQALAELRGTPLILASRDEASGWWVMDADPAELTQKAVIVTDHFTDGLPELEIVVQASKLGYLVEAVACAIERTNDRGRSRLELQGLEVNAAVQIADTPRGLVMERRFPQS</sequence>
<reference evidence="1 2" key="1">
    <citation type="submission" date="2018-01" db="EMBL/GenBank/DDBJ databases">
        <title>Deinococcus koreensis sp. nov., a radiation-resistant bacterium isolated from river water.</title>
        <authorList>
            <person name="Choi A."/>
        </authorList>
    </citation>
    <scope>NUCLEOTIDE SEQUENCE [LARGE SCALE GENOMIC DNA]</scope>
    <source>
        <strain evidence="1 2">SJW1-2</strain>
    </source>
</reference>
<comment type="caution">
    <text evidence="1">The sequence shown here is derived from an EMBL/GenBank/DDBJ whole genome shotgun (WGS) entry which is preliminary data.</text>
</comment>
<accession>A0A2K3V0D8</accession>
<dbReference type="AlphaFoldDB" id="A0A2K3V0D8"/>
<dbReference type="Gene3D" id="3.40.50.2020">
    <property type="match status" value="1"/>
</dbReference>
<dbReference type="InterPro" id="IPR029057">
    <property type="entry name" value="PRTase-like"/>
</dbReference>
<proteinExistence type="predicted"/>
<evidence type="ECO:0000313" key="1">
    <source>
        <dbReference type="EMBL" id="PNY82247.1"/>
    </source>
</evidence>
<name>A0A2K3V0D8_9DEIO</name>
<keyword evidence="2" id="KW-1185">Reference proteome</keyword>
<gene>
    <name evidence="1" type="ORF">CVO96_13555</name>
</gene>
<evidence type="ECO:0000313" key="2">
    <source>
        <dbReference type="Proteomes" id="UP000236379"/>
    </source>
</evidence>
<organism evidence="1 2">
    <name type="scientific">Deinococcus koreensis</name>
    <dbReference type="NCBI Taxonomy" id="2054903"/>
    <lineage>
        <taxon>Bacteria</taxon>
        <taxon>Thermotogati</taxon>
        <taxon>Deinococcota</taxon>
        <taxon>Deinococci</taxon>
        <taxon>Deinococcales</taxon>
        <taxon>Deinococcaceae</taxon>
        <taxon>Deinococcus</taxon>
    </lineage>
</organism>
<protein>
    <submittedName>
        <fullName evidence="1">Uncharacterized protein</fullName>
    </submittedName>
</protein>
<dbReference type="EMBL" id="PPPD01000001">
    <property type="protein sequence ID" value="PNY82247.1"/>
    <property type="molecule type" value="Genomic_DNA"/>
</dbReference>